<organism evidence="1 2">
    <name type="scientific">Zooshikella ganghwensis</name>
    <dbReference type="NCBI Taxonomy" id="202772"/>
    <lineage>
        <taxon>Bacteria</taxon>
        <taxon>Pseudomonadati</taxon>
        <taxon>Pseudomonadota</taxon>
        <taxon>Gammaproteobacteria</taxon>
        <taxon>Oceanospirillales</taxon>
        <taxon>Zooshikellaceae</taxon>
        <taxon>Zooshikella</taxon>
    </lineage>
</organism>
<dbReference type="SUPFAM" id="SSF56801">
    <property type="entry name" value="Acetyl-CoA synthetase-like"/>
    <property type="match status" value="1"/>
</dbReference>
<dbReference type="InterPro" id="IPR053158">
    <property type="entry name" value="CapK_Type1_Caps_Biosynth"/>
</dbReference>
<dbReference type="InterPro" id="IPR042099">
    <property type="entry name" value="ANL_N_sf"/>
</dbReference>
<dbReference type="NCBIfam" id="TIGR02304">
    <property type="entry name" value="aden_form_hyp"/>
    <property type="match status" value="1"/>
</dbReference>
<dbReference type="Gene3D" id="3.40.50.12780">
    <property type="entry name" value="N-terminal domain of ligase-like"/>
    <property type="match status" value="1"/>
</dbReference>
<comment type="caution">
    <text evidence="1">The sequence shown here is derived from an EMBL/GenBank/DDBJ whole genome shotgun (WGS) entry which is preliminary data.</text>
</comment>
<evidence type="ECO:0000313" key="2">
    <source>
        <dbReference type="Proteomes" id="UP000257039"/>
    </source>
</evidence>
<protein>
    <submittedName>
        <fullName evidence="1">CoF synthetase</fullName>
    </submittedName>
</protein>
<dbReference type="PANTHER" id="PTHR36932">
    <property type="entry name" value="CAPSULAR POLYSACCHARIDE BIOSYNTHESIS PROTEIN"/>
    <property type="match status" value="1"/>
</dbReference>
<dbReference type="Proteomes" id="UP000257039">
    <property type="component" value="Unassembled WGS sequence"/>
</dbReference>
<dbReference type="AlphaFoldDB" id="A0A4P9VPS3"/>
<evidence type="ECO:0000313" key="1">
    <source>
        <dbReference type="EMBL" id="RDH44517.1"/>
    </source>
</evidence>
<proteinExistence type="predicted"/>
<dbReference type="InterPro" id="IPR012685">
    <property type="entry name" value="CHP02304_F390_synth-rel"/>
</dbReference>
<dbReference type="PANTHER" id="PTHR36932:SF1">
    <property type="entry name" value="CAPSULAR POLYSACCHARIDE BIOSYNTHESIS PROTEIN"/>
    <property type="match status" value="1"/>
</dbReference>
<reference evidence="1 2" key="1">
    <citation type="submission" date="2017-04" db="EMBL/GenBank/DDBJ databases">
        <title>Draft genome sequence of Zooshikella ganghwensis VG4 isolated from Red Sea sediments.</title>
        <authorList>
            <person name="Rehman Z."/>
            <person name="Alam I."/>
            <person name="Kamau A."/>
            <person name="Bajic V."/>
            <person name="Leiknes T."/>
        </authorList>
    </citation>
    <scope>NUCLEOTIDE SEQUENCE [LARGE SCALE GENOMIC DNA]</scope>
    <source>
        <strain evidence="1 2">VG4</strain>
    </source>
</reference>
<name>A0A4P9VPS3_9GAMM</name>
<dbReference type="EMBL" id="NDXW01000001">
    <property type="protein sequence ID" value="RDH44517.1"/>
    <property type="molecule type" value="Genomic_DNA"/>
</dbReference>
<accession>A0A4P9VPS3</accession>
<gene>
    <name evidence="1" type="ORF">B9G39_14330</name>
</gene>
<dbReference type="RefSeq" id="WP_094787654.1">
    <property type="nucleotide sequence ID" value="NZ_NDXW01000001.1"/>
</dbReference>
<sequence>MEKLNILRHLMMSRYRRFKTRSQLVEWQQHQVARHLDWVTQHSPFYQAFSGKPLAEFPLMSKSLMMEHFNQLNTRQLDRDQLFACALKAEQERDFSRSVLKDITIGLSSGTSGQRGLFLASQAERHCWAGYILGRLLPSLWMPQRIALLLRANSPLYQTVQRGHIRFHYVDLTQPLDQWMAELTAFNPTLLVGSAQALQLCAQEHQTLSPSLVVSGAEVLTPTDRALLAAKFKCPIHEIYQCTEGFLACTQRDGVMRWNEDIVHIEPHWLTPDKTHFSPIITDFRRRTQPIIRYQLDDVIAVVNEQGSEHNAAQEEKGQLKIARSSPVVFQAIGSIAGRTGDLLKLPGANHTPVAVLPDLIYRVVSLMSEGPLDYRITQIKINRIQIESDLQHAAIAMALQQLFKQLHVDVRQVHFEYRPRPQWHPLTKQRRVVNLWSS</sequence>
<keyword evidence="2" id="KW-1185">Reference proteome</keyword>